<gene>
    <name evidence="3" type="ORF">G6O67_005599</name>
</gene>
<feature type="region of interest" description="Disordered" evidence="1">
    <location>
        <begin position="53"/>
        <end position="77"/>
    </location>
</feature>
<dbReference type="InterPro" id="IPR010730">
    <property type="entry name" value="HET"/>
</dbReference>
<dbReference type="InterPro" id="IPR002195">
    <property type="entry name" value="Dihydroorotase_CS"/>
</dbReference>
<dbReference type="Pfam" id="PF26639">
    <property type="entry name" value="Het-6_barrel"/>
    <property type="match status" value="1"/>
</dbReference>
<dbReference type="PANTHER" id="PTHR24148:SF64">
    <property type="entry name" value="HETEROKARYON INCOMPATIBILITY DOMAIN-CONTAINING PROTEIN"/>
    <property type="match status" value="1"/>
</dbReference>
<name>A0A8H4PRU9_9HYPO</name>
<evidence type="ECO:0000259" key="2">
    <source>
        <dbReference type="Pfam" id="PF06985"/>
    </source>
</evidence>
<feature type="region of interest" description="Disordered" evidence="1">
    <location>
        <begin position="1235"/>
        <end position="1265"/>
    </location>
</feature>
<evidence type="ECO:0000256" key="1">
    <source>
        <dbReference type="SAM" id="MobiDB-lite"/>
    </source>
</evidence>
<dbReference type="EMBL" id="JAAVMX010000005">
    <property type="protein sequence ID" value="KAF4509336.1"/>
    <property type="molecule type" value="Genomic_DNA"/>
</dbReference>
<dbReference type="PROSITE" id="PS00482">
    <property type="entry name" value="DIHYDROOROTASE_1"/>
    <property type="match status" value="1"/>
</dbReference>
<dbReference type="GO" id="GO:0016812">
    <property type="term" value="F:hydrolase activity, acting on carbon-nitrogen (but not peptide) bonds, in cyclic amides"/>
    <property type="evidence" value="ECO:0007669"/>
    <property type="project" value="InterPro"/>
</dbReference>
<reference evidence="3 4" key="1">
    <citation type="journal article" date="2020" name="Genome Biol. Evol.">
        <title>A new high-quality draft genome assembly of the Chinese cordyceps Ophiocordyceps sinensis.</title>
        <authorList>
            <person name="Shu R."/>
            <person name="Zhang J."/>
            <person name="Meng Q."/>
            <person name="Zhang H."/>
            <person name="Zhou G."/>
            <person name="Li M."/>
            <person name="Wu P."/>
            <person name="Zhao Y."/>
            <person name="Chen C."/>
            <person name="Qin Q."/>
        </authorList>
    </citation>
    <scope>NUCLEOTIDE SEQUENCE [LARGE SCALE GENOMIC DNA]</scope>
    <source>
        <strain evidence="3 4">IOZ07</strain>
    </source>
</reference>
<dbReference type="PANTHER" id="PTHR24148">
    <property type="entry name" value="ANKYRIN REPEAT DOMAIN-CONTAINING PROTEIN 39 HOMOLOG-RELATED"/>
    <property type="match status" value="1"/>
</dbReference>
<sequence length="1386" mass="153114">MSVPGPLLSRRSRSWRDDAAQAPRPPSEWAFFRNLCICVVLFGRAWPTGSWAVPETAPPGDSPASPGRPAETRSRASSELLLDVPDPEDSGWDFLASLGVVVSPDLDAFLSRLRQLCHQATTKAQVEAVYHQLERFGAADHVDKIRRAFATDKVVFVPTTVDDAESAGRWTTLDACVWSGPDCLEETPRLDRFYKPLKRLFATTLECSEANLTNLVLEARSLEQGGSPQSVAAVFAAISRHLESDKTGSQEGAGRSAVAQLGDARIFPTRRGLGPDGPWVLRKALVQDEWYIPDDPRTAGVFGDRLDFLAIDYTPWHRLCDLLGLRPRLMTSVAKPDARAEGADESSRFDEQYIRERMRYVAALIPMDLTDRRERTDGLKSIPVLRATKVFITWTVEQKSSGGRIQATEEASKACLTPGDEGLCLYLMPPDLEIRQCLFDVTTELQRFCRIEDRRHSALLMYMLLQSPLDIEEKLRQEQVEFEPAGGQYTAWSCGAGAQDGSLSPREPLSTGFVEPGDHSRYWPSSASRPHMGFMNMDHGWVKPSPPMTIFYGDDSQDTKYYGELYVSRYLARLLGPDVYRPEDHWTSPLRSRNGLPQYKARSSKTSAFTVTDIKGEPRDAMIRHGNMDSHALADVITAHVQVRSTNEGLDRAFGMPDWPYDEMLRVHLGVDESDGNKAQDVYILARVHRVWDEPAIAMYADQGQLVSMALEAAKGSWRGGIDKAAPAFKTLASDDTASDEKETNVYEGLAVGPGKIRLLKLDLVDDHDQPLRGSLETFDVDTLGRVDFWAISYVWGPRVPGPSPWTLTTERGAVSVTESLSSCLKCLRRKRVEARIWADAVCINQQDKEEKSIQVRRLGSLYSRAARVIVWLGGDDAHVHVRQPLCDVGGRCPTGRAGPEADTALLPDQDDEGWKGISQFLKRPWFTRAWVVQELALGSKHRVVVVSGQSEMRWDCMMETLLRCGRQLDRRTGAGDAASYLESWAAASALHRTRRIYHDEHRKFKFLQLLEMFAYTQSSRPRDKMFSLLNLAVEPYLTENYFDPDYTSPDAAVMGRYARGFVRHGAALELLYHAGHAKSYRAGDAPGPRESTPFCSWIPDFMGLRLKPPSSSSSSRIYPPTISTWRTRGGGGSFRAGPPGEPAARVSGSAEGSALVVRGCIIGHVLGRHELDLGTNNCITFVKALEKTRHLFSTLDSFPDVDGEDGLDGPDVDGDQATSNARRDKLLLRLLVGDASGPQTQTGPSWAAESFDPDGRKQECKPWPPGTGVDVLDIKMDQDAHVYGTKSAAAQRRAVEYWATAAVFASRIPDAGLCTASVGAVTHGGLVPGEARVGDHIFIATGAKVPFVLREVGHECYRLVGECYVHGIMYGPSPGIGEGGDVSIL</sequence>
<feature type="compositionally biased region" description="Acidic residues" evidence="1">
    <location>
        <begin position="1201"/>
        <end position="1215"/>
    </location>
</feature>
<feature type="region of interest" description="Disordered" evidence="1">
    <location>
        <begin position="1"/>
        <end position="25"/>
    </location>
</feature>
<feature type="region of interest" description="Disordered" evidence="1">
    <location>
        <begin position="1201"/>
        <end position="1220"/>
    </location>
</feature>
<protein>
    <recommendedName>
        <fullName evidence="2">Heterokaryon incompatibility domain-containing protein</fullName>
    </recommendedName>
</protein>
<dbReference type="InterPro" id="IPR052895">
    <property type="entry name" value="HetReg/Transcr_Mod"/>
</dbReference>
<evidence type="ECO:0000313" key="3">
    <source>
        <dbReference type="EMBL" id="KAF4509336.1"/>
    </source>
</evidence>
<feature type="domain" description="Heterokaryon incompatibility" evidence="2">
    <location>
        <begin position="790"/>
        <end position="935"/>
    </location>
</feature>
<organism evidence="3 4">
    <name type="scientific">Ophiocordyceps sinensis</name>
    <dbReference type="NCBI Taxonomy" id="72228"/>
    <lineage>
        <taxon>Eukaryota</taxon>
        <taxon>Fungi</taxon>
        <taxon>Dikarya</taxon>
        <taxon>Ascomycota</taxon>
        <taxon>Pezizomycotina</taxon>
        <taxon>Sordariomycetes</taxon>
        <taxon>Hypocreomycetidae</taxon>
        <taxon>Hypocreales</taxon>
        <taxon>Ophiocordycipitaceae</taxon>
        <taxon>Ophiocordyceps</taxon>
    </lineage>
</organism>
<proteinExistence type="predicted"/>
<dbReference type="Pfam" id="PF06985">
    <property type="entry name" value="HET"/>
    <property type="match status" value="1"/>
</dbReference>
<keyword evidence="4" id="KW-1185">Reference proteome</keyword>
<comment type="caution">
    <text evidence="3">The sequence shown here is derived from an EMBL/GenBank/DDBJ whole genome shotgun (WGS) entry which is preliminary data.</text>
</comment>
<evidence type="ECO:0000313" key="4">
    <source>
        <dbReference type="Proteomes" id="UP000557566"/>
    </source>
</evidence>
<dbReference type="Proteomes" id="UP000557566">
    <property type="component" value="Unassembled WGS sequence"/>
</dbReference>
<dbReference type="OrthoDB" id="4928261at2759"/>
<accession>A0A8H4PRU9</accession>